<dbReference type="SUPFAM" id="SSF51735">
    <property type="entry name" value="NAD(P)-binding Rossmann-fold domains"/>
    <property type="match status" value="1"/>
</dbReference>
<dbReference type="PRINTS" id="PR00081">
    <property type="entry name" value="GDHRDH"/>
</dbReference>
<accession>A0A840NNH8</accession>
<dbReference type="EMBL" id="JACHIV010000001">
    <property type="protein sequence ID" value="MBB5070632.1"/>
    <property type="molecule type" value="Genomic_DNA"/>
</dbReference>
<dbReference type="NCBIfam" id="NF005395">
    <property type="entry name" value="PRK06940.1"/>
    <property type="match status" value="1"/>
</dbReference>
<keyword evidence="2" id="KW-0560">Oxidoreductase</keyword>
<dbReference type="InterPro" id="IPR002347">
    <property type="entry name" value="SDR_fam"/>
</dbReference>
<evidence type="ECO:0000256" key="1">
    <source>
        <dbReference type="ARBA" id="ARBA00006484"/>
    </source>
</evidence>
<evidence type="ECO:0000313" key="3">
    <source>
        <dbReference type="EMBL" id="MBB5070632.1"/>
    </source>
</evidence>
<dbReference type="InterPro" id="IPR036291">
    <property type="entry name" value="NAD(P)-bd_dom_sf"/>
</dbReference>
<dbReference type="Gene3D" id="3.40.50.720">
    <property type="entry name" value="NAD(P)-binding Rossmann-like Domain"/>
    <property type="match status" value="1"/>
</dbReference>
<dbReference type="AlphaFoldDB" id="A0A840NNH8"/>
<keyword evidence="4" id="KW-1185">Reference proteome</keyword>
<comment type="caution">
    <text evidence="3">The sequence shown here is derived from an EMBL/GenBank/DDBJ whole genome shotgun (WGS) entry which is preliminary data.</text>
</comment>
<proteinExistence type="inferred from homology"/>
<dbReference type="RefSeq" id="WP_184480370.1">
    <property type="nucleotide sequence ID" value="NZ_JACHIV010000001.1"/>
</dbReference>
<organism evidence="3 4">
    <name type="scientific">Saccharopolyspora gloriosae</name>
    <dbReference type="NCBI Taxonomy" id="455344"/>
    <lineage>
        <taxon>Bacteria</taxon>
        <taxon>Bacillati</taxon>
        <taxon>Actinomycetota</taxon>
        <taxon>Actinomycetes</taxon>
        <taxon>Pseudonocardiales</taxon>
        <taxon>Pseudonocardiaceae</taxon>
        <taxon>Saccharopolyspora</taxon>
    </lineage>
</organism>
<dbReference type="GO" id="GO:0016491">
    <property type="term" value="F:oxidoreductase activity"/>
    <property type="evidence" value="ECO:0007669"/>
    <property type="project" value="UniProtKB-KW"/>
</dbReference>
<gene>
    <name evidence="3" type="ORF">BJ969_003720</name>
</gene>
<dbReference type="Proteomes" id="UP000580474">
    <property type="component" value="Unassembled WGS sequence"/>
</dbReference>
<sequence length="275" mass="28265">MSPTGEQPTREVAVVIGTGGMGQAIARREGCGRRLVLADFDTASLERFADVLRDEGFDVTTAEVDVADRASVASVAALADGLGPITRLVHTAGVSPIQAPASTILAVDLLGTAFVLAEFERVVAAGGAGVVISSMSGHFARLNAEDERALAVTPAEELLELPVVAAVDDPKAAYPLSKRANQLRVQAAATTWGARGARINSISPGVISTPMARQELASEHGDRMRTMIDSSGAGRIGTTTDIADAASFLLGPAASFITGTDLLVDGGVVAATRQF</sequence>
<protein>
    <submittedName>
        <fullName evidence="3">NAD(P)-dependent dehydrogenase (Short-subunit alcohol dehydrogenase family)</fullName>
    </submittedName>
</protein>
<dbReference type="PANTHER" id="PTHR24321:SF8">
    <property type="entry name" value="ESTRADIOL 17-BETA-DEHYDROGENASE 8-RELATED"/>
    <property type="match status" value="1"/>
</dbReference>
<reference evidence="3 4" key="1">
    <citation type="submission" date="2020-08" db="EMBL/GenBank/DDBJ databases">
        <title>Sequencing the genomes of 1000 actinobacteria strains.</title>
        <authorList>
            <person name="Klenk H.-P."/>
        </authorList>
    </citation>
    <scope>NUCLEOTIDE SEQUENCE [LARGE SCALE GENOMIC DNA]</scope>
    <source>
        <strain evidence="3 4">DSM 45582</strain>
    </source>
</reference>
<name>A0A840NNH8_9PSEU</name>
<evidence type="ECO:0000256" key="2">
    <source>
        <dbReference type="ARBA" id="ARBA00023002"/>
    </source>
</evidence>
<dbReference type="Pfam" id="PF13561">
    <property type="entry name" value="adh_short_C2"/>
    <property type="match status" value="2"/>
</dbReference>
<dbReference type="PANTHER" id="PTHR24321">
    <property type="entry name" value="DEHYDROGENASES, SHORT CHAIN"/>
    <property type="match status" value="1"/>
</dbReference>
<comment type="similarity">
    <text evidence="1">Belongs to the short-chain dehydrogenases/reductases (SDR) family.</text>
</comment>
<evidence type="ECO:0000313" key="4">
    <source>
        <dbReference type="Proteomes" id="UP000580474"/>
    </source>
</evidence>